<dbReference type="EMBL" id="BMDZ01000020">
    <property type="protein sequence ID" value="GGB38789.1"/>
    <property type="molecule type" value="Genomic_DNA"/>
</dbReference>
<gene>
    <name evidence="4" type="ORF">GCM10011505_20460</name>
</gene>
<organism evidence="4 5">
    <name type="scientific">Tistrella bauzanensis</name>
    <dbReference type="NCBI Taxonomy" id="657419"/>
    <lineage>
        <taxon>Bacteria</taxon>
        <taxon>Pseudomonadati</taxon>
        <taxon>Pseudomonadota</taxon>
        <taxon>Alphaproteobacteria</taxon>
        <taxon>Geminicoccales</taxon>
        <taxon>Geminicoccaceae</taxon>
        <taxon>Tistrella</taxon>
    </lineage>
</organism>
<dbReference type="InterPro" id="IPR001753">
    <property type="entry name" value="Enoyl-CoA_hydra/iso"/>
</dbReference>
<dbReference type="PANTHER" id="PTHR43684:SF1">
    <property type="entry name" value="ENOYL-COA DELTA ISOMERASE 2"/>
    <property type="match status" value="1"/>
</dbReference>
<keyword evidence="2" id="KW-0576">Peroxisome</keyword>
<name>A0ABQ1IFH4_9PROT</name>
<evidence type="ECO:0000313" key="4">
    <source>
        <dbReference type="EMBL" id="GGB38789.1"/>
    </source>
</evidence>
<comment type="subcellular location">
    <subcellularLocation>
        <location evidence="1">Peroxisome</location>
    </subcellularLocation>
</comment>
<comment type="caution">
    <text evidence="4">The sequence shown here is derived from an EMBL/GenBank/DDBJ whole genome shotgun (WGS) entry which is preliminary data.</text>
</comment>
<dbReference type="PANTHER" id="PTHR43684">
    <property type="match status" value="1"/>
</dbReference>
<evidence type="ECO:0000256" key="1">
    <source>
        <dbReference type="ARBA" id="ARBA00004275"/>
    </source>
</evidence>
<evidence type="ECO:0000256" key="2">
    <source>
        <dbReference type="ARBA" id="ARBA00023140"/>
    </source>
</evidence>
<protein>
    <submittedName>
        <fullName evidence="4">Enoyl-CoA hydratase</fullName>
    </submittedName>
</protein>
<dbReference type="Gene3D" id="3.90.226.10">
    <property type="entry name" value="2-enoyl-CoA Hydratase, Chain A, domain 1"/>
    <property type="match status" value="1"/>
</dbReference>
<dbReference type="SUPFAM" id="SSF52096">
    <property type="entry name" value="ClpP/crotonase"/>
    <property type="match status" value="1"/>
</dbReference>
<dbReference type="Proteomes" id="UP000603352">
    <property type="component" value="Unassembled WGS sequence"/>
</dbReference>
<keyword evidence="3" id="KW-0413">Isomerase</keyword>
<dbReference type="CDD" id="cd06558">
    <property type="entry name" value="crotonase-like"/>
    <property type="match status" value="1"/>
</dbReference>
<dbReference type="InterPro" id="IPR029045">
    <property type="entry name" value="ClpP/crotonase-like_dom_sf"/>
</dbReference>
<dbReference type="InterPro" id="IPR051053">
    <property type="entry name" value="ECH/Chromodomain_protein"/>
</dbReference>
<reference evidence="5" key="1">
    <citation type="journal article" date="2019" name="Int. J. Syst. Evol. Microbiol.">
        <title>The Global Catalogue of Microorganisms (GCM) 10K type strain sequencing project: providing services to taxonomists for standard genome sequencing and annotation.</title>
        <authorList>
            <consortium name="The Broad Institute Genomics Platform"/>
            <consortium name="The Broad Institute Genome Sequencing Center for Infectious Disease"/>
            <person name="Wu L."/>
            <person name="Ma J."/>
        </authorList>
    </citation>
    <scope>NUCLEOTIDE SEQUENCE [LARGE SCALE GENOMIC DNA]</scope>
    <source>
        <strain evidence="5">CGMCC 1.10188</strain>
    </source>
</reference>
<accession>A0ABQ1IFH4</accession>
<keyword evidence="5" id="KW-1185">Reference proteome</keyword>
<evidence type="ECO:0000313" key="5">
    <source>
        <dbReference type="Proteomes" id="UP000603352"/>
    </source>
</evidence>
<sequence>MTGTAAAPTRTVTDDVRVVTDGGITEIIFARPAKKNAITNDMYGAIADALEAAEADDSIRAVLIHGEGGDFTAGNDLGDFAQVARGDVPAERHVVRVLKALARFQKPVIAAVEGAAVGIGTTMLLHCDLVYVADDARLSVPFVSLALVPEAASSLLLPLAIGHRRAYEMFALGEVLSGTDAASIHLVNKALPAAEVLPAARAAAARIIRQPIGALKATKALMRNAALIGAVMDSESRVFAERLRSPEAAEAFTAFAQRRAPDFTRLG</sequence>
<evidence type="ECO:0000256" key="3">
    <source>
        <dbReference type="ARBA" id="ARBA00023235"/>
    </source>
</evidence>
<dbReference type="RefSeq" id="WP_188577443.1">
    <property type="nucleotide sequence ID" value="NZ_BMDZ01000020.1"/>
</dbReference>
<proteinExistence type="predicted"/>
<dbReference type="Pfam" id="PF00378">
    <property type="entry name" value="ECH_1"/>
    <property type="match status" value="1"/>
</dbReference>